<dbReference type="AlphaFoldDB" id="A0AAV0B0Y1"/>
<accession>A0AAV0B0Y1</accession>
<organism evidence="2 3">
    <name type="scientific">Phakopsora pachyrhizi</name>
    <name type="common">Asian soybean rust disease fungus</name>
    <dbReference type="NCBI Taxonomy" id="170000"/>
    <lineage>
        <taxon>Eukaryota</taxon>
        <taxon>Fungi</taxon>
        <taxon>Dikarya</taxon>
        <taxon>Basidiomycota</taxon>
        <taxon>Pucciniomycotina</taxon>
        <taxon>Pucciniomycetes</taxon>
        <taxon>Pucciniales</taxon>
        <taxon>Phakopsoraceae</taxon>
        <taxon>Phakopsora</taxon>
    </lineage>
</organism>
<evidence type="ECO:0000313" key="3">
    <source>
        <dbReference type="Proteomes" id="UP001153365"/>
    </source>
</evidence>
<sequence length="126" mass="14099">MEDTGYVALEEAPISRKPSRKDPLRIQVICAAVQEGSLPASALENELRQDSSVDDDDENEGRKGSKDDETIKPILNYLPAPTSTEEYEEVPTHCLVFVITPELYQKNVVKWTHPLITWLSANPFSA</sequence>
<gene>
    <name evidence="2" type="ORF">PPACK8108_LOCUS9917</name>
</gene>
<dbReference type="EMBL" id="CALTRL010002192">
    <property type="protein sequence ID" value="CAH7674964.1"/>
    <property type="molecule type" value="Genomic_DNA"/>
</dbReference>
<evidence type="ECO:0000313" key="2">
    <source>
        <dbReference type="EMBL" id="CAH7674964.1"/>
    </source>
</evidence>
<feature type="compositionally biased region" description="Basic and acidic residues" evidence="1">
    <location>
        <begin position="60"/>
        <end position="71"/>
    </location>
</feature>
<feature type="region of interest" description="Disordered" evidence="1">
    <location>
        <begin position="40"/>
        <end position="74"/>
    </location>
</feature>
<dbReference type="Proteomes" id="UP001153365">
    <property type="component" value="Unassembled WGS sequence"/>
</dbReference>
<reference evidence="2" key="1">
    <citation type="submission" date="2022-06" db="EMBL/GenBank/DDBJ databases">
        <authorList>
            <consortium name="SYNGENTA / RWTH Aachen University"/>
        </authorList>
    </citation>
    <scope>NUCLEOTIDE SEQUENCE</scope>
</reference>
<feature type="region of interest" description="Disordered" evidence="1">
    <location>
        <begin position="1"/>
        <end position="21"/>
    </location>
</feature>
<name>A0AAV0B0Y1_PHAPC</name>
<evidence type="ECO:0000256" key="1">
    <source>
        <dbReference type="SAM" id="MobiDB-lite"/>
    </source>
</evidence>
<proteinExistence type="predicted"/>
<protein>
    <submittedName>
        <fullName evidence="2">Uncharacterized protein</fullName>
    </submittedName>
</protein>
<comment type="caution">
    <text evidence="2">The sequence shown here is derived from an EMBL/GenBank/DDBJ whole genome shotgun (WGS) entry which is preliminary data.</text>
</comment>
<keyword evidence="3" id="KW-1185">Reference proteome</keyword>